<evidence type="ECO:0000313" key="8">
    <source>
        <dbReference type="EMBL" id="KAJ8916852.1"/>
    </source>
</evidence>
<evidence type="ECO:0000256" key="4">
    <source>
        <dbReference type="ARBA" id="ARBA00023157"/>
    </source>
</evidence>
<name>A0AAV8VS41_9CUCU</name>
<keyword evidence="9" id="KW-1185">Reference proteome</keyword>
<evidence type="ECO:0000313" key="9">
    <source>
        <dbReference type="Proteomes" id="UP001159042"/>
    </source>
</evidence>
<keyword evidence="4" id="KW-1015">Disulfide bond</keyword>
<dbReference type="Pfam" id="PF00135">
    <property type="entry name" value="COesterase"/>
    <property type="match status" value="1"/>
</dbReference>
<keyword evidence="3 6" id="KW-0378">Hydrolase</keyword>
<evidence type="ECO:0000256" key="6">
    <source>
        <dbReference type="RuleBase" id="RU361235"/>
    </source>
</evidence>
<keyword evidence="6" id="KW-0732">Signal</keyword>
<protein>
    <recommendedName>
        <fullName evidence="6">Carboxylic ester hydrolase</fullName>
        <ecNumber evidence="6">3.1.1.-</ecNumber>
    </recommendedName>
</protein>
<sequence length="557" mass="62596">MLKMSYKCCLGLYALYSCLVLVFSEDTVVTLTSGKINGRVAKTFKNITFYAFEDIPYAAPPVGNLRFKPPVSVENWDGVLNTTKNTKMCVQETGTNEMQNEDCLYLNVYTPVVPNSDKKLPVLFFLHGGKFLTGHGAGLGPDFFMDTQRIIVVTINYRLGVFGFLSTADEVIPGNMGLKDQRFALQWVQENIQFFGGDPSRVTLAGQSAGSASVSYHVRSNQSKGLFRAAICESGTVLTPWSYQRYARDIAYQTATALDGTFTKSNTSQELLQLLQQVPALQLQVAAHSNVSIPTEHINPGFVFAPVLEIGNDAFITNLSFGVLEKGEINKVPMIIGLNSEEEIGQVLNLNSLKKTMTKYDDNLALIVNDDLHIQNETIQLEVGENIRKIYTDGLFEDDLASSVRFISDGRYSINIIKYAQMISKFTDVYFYQFSYDGEMGNVDAYIDGAESVAHSEETRYMWSSKANEDVNKFPETDVVTHERLIKLWTNFVVELNPTFEADQLLGNITWPLALPDNFRYLDIREKLEVKTNPKGEVFKAWDSIYEKYGVRPFDTF</sequence>
<dbReference type="InterPro" id="IPR002018">
    <property type="entry name" value="CarbesteraseB"/>
</dbReference>
<evidence type="ECO:0000256" key="2">
    <source>
        <dbReference type="ARBA" id="ARBA00022487"/>
    </source>
</evidence>
<comment type="caution">
    <text evidence="8">The sequence shown here is derived from an EMBL/GenBank/DDBJ whole genome shotgun (WGS) entry which is preliminary data.</text>
</comment>
<gene>
    <name evidence="8" type="ORF">NQ315_005859</name>
</gene>
<dbReference type="PROSITE" id="PS00122">
    <property type="entry name" value="CARBOXYLESTERASE_B_1"/>
    <property type="match status" value="1"/>
</dbReference>
<dbReference type="SUPFAM" id="SSF53474">
    <property type="entry name" value="alpha/beta-Hydrolases"/>
    <property type="match status" value="1"/>
</dbReference>
<dbReference type="EMBL" id="JANEYG010000039">
    <property type="protein sequence ID" value="KAJ8916852.1"/>
    <property type="molecule type" value="Genomic_DNA"/>
</dbReference>
<dbReference type="EC" id="3.1.1.-" evidence="6"/>
<dbReference type="PROSITE" id="PS51257">
    <property type="entry name" value="PROKAR_LIPOPROTEIN"/>
    <property type="match status" value="1"/>
</dbReference>
<dbReference type="PROSITE" id="PS00941">
    <property type="entry name" value="CARBOXYLESTERASE_B_2"/>
    <property type="match status" value="1"/>
</dbReference>
<evidence type="ECO:0000259" key="7">
    <source>
        <dbReference type="Pfam" id="PF00135"/>
    </source>
</evidence>
<dbReference type="InterPro" id="IPR019819">
    <property type="entry name" value="Carboxylesterase_B_CS"/>
</dbReference>
<dbReference type="InterPro" id="IPR050309">
    <property type="entry name" value="Type-B_Carboxylest/Lipase"/>
</dbReference>
<feature type="domain" description="Carboxylesterase type B" evidence="7">
    <location>
        <begin position="26"/>
        <end position="542"/>
    </location>
</feature>
<proteinExistence type="inferred from homology"/>
<keyword evidence="5" id="KW-0325">Glycoprotein</keyword>
<dbReference type="Gene3D" id="3.40.50.1820">
    <property type="entry name" value="alpha/beta hydrolase"/>
    <property type="match status" value="1"/>
</dbReference>
<comment type="similarity">
    <text evidence="1 6">Belongs to the type-B carboxylesterase/lipase family.</text>
</comment>
<evidence type="ECO:0000256" key="3">
    <source>
        <dbReference type="ARBA" id="ARBA00022801"/>
    </source>
</evidence>
<evidence type="ECO:0000256" key="1">
    <source>
        <dbReference type="ARBA" id="ARBA00005964"/>
    </source>
</evidence>
<dbReference type="InterPro" id="IPR029058">
    <property type="entry name" value="AB_hydrolase_fold"/>
</dbReference>
<evidence type="ECO:0000256" key="5">
    <source>
        <dbReference type="ARBA" id="ARBA00023180"/>
    </source>
</evidence>
<dbReference type="PANTHER" id="PTHR11559">
    <property type="entry name" value="CARBOXYLESTERASE"/>
    <property type="match status" value="1"/>
</dbReference>
<reference evidence="8 9" key="1">
    <citation type="journal article" date="2023" name="Insect Mol. Biol.">
        <title>Genome sequencing provides insights into the evolution of gene families encoding plant cell wall-degrading enzymes in longhorned beetles.</title>
        <authorList>
            <person name="Shin N.R."/>
            <person name="Okamura Y."/>
            <person name="Kirsch R."/>
            <person name="Pauchet Y."/>
        </authorList>
    </citation>
    <scope>NUCLEOTIDE SEQUENCE [LARGE SCALE GENOMIC DNA]</scope>
    <source>
        <strain evidence="8">EAD_L_NR</strain>
    </source>
</reference>
<feature type="signal peptide" evidence="6">
    <location>
        <begin position="1"/>
        <end position="24"/>
    </location>
</feature>
<dbReference type="AlphaFoldDB" id="A0AAV8VS41"/>
<dbReference type="Proteomes" id="UP001159042">
    <property type="component" value="Unassembled WGS sequence"/>
</dbReference>
<dbReference type="InterPro" id="IPR019826">
    <property type="entry name" value="Carboxylesterase_B_AS"/>
</dbReference>
<dbReference type="GO" id="GO:0052689">
    <property type="term" value="F:carboxylic ester hydrolase activity"/>
    <property type="evidence" value="ECO:0007669"/>
    <property type="project" value="UniProtKB-KW"/>
</dbReference>
<organism evidence="8 9">
    <name type="scientific">Exocentrus adspersus</name>
    <dbReference type="NCBI Taxonomy" id="1586481"/>
    <lineage>
        <taxon>Eukaryota</taxon>
        <taxon>Metazoa</taxon>
        <taxon>Ecdysozoa</taxon>
        <taxon>Arthropoda</taxon>
        <taxon>Hexapoda</taxon>
        <taxon>Insecta</taxon>
        <taxon>Pterygota</taxon>
        <taxon>Neoptera</taxon>
        <taxon>Endopterygota</taxon>
        <taxon>Coleoptera</taxon>
        <taxon>Polyphaga</taxon>
        <taxon>Cucujiformia</taxon>
        <taxon>Chrysomeloidea</taxon>
        <taxon>Cerambycidae</taxon>
        <taxon>Lamiinae</taxon>
        <taxon>Acanthocinini</taxon>
        <taxon>Exocentrus</taxon>
    </lineage>
</organism>
<feature type="chain" id="PRO_5043087390" description="Carboxylic ester hydrolase" evidence="6">
    <location>
        <begin position="25"/>
        <end position="557"/>
    </location>
</feature>
<keyword evidence="2" id="KW-0719">Serine esterase</keyword>
<accession>A0AAV8VS41</accession>